<dbReference type="AlphaFoldDB" id="A0A8H9KTX6"/>
<dbReference type="PROSITE" id="PS50110">
    <property type="entry name" value="RESPONSE_REGULATORY"/>
    <property type="match status" value="1"/>
</dbReference>
<dbReference type="InterPro" id="IPR011006">
    <property type="entry name" value="CheY-like_superfamily"/>
</dbReference>
<comment type="caution">
    <text evidence="3">The sequence shown here is derived from an EMBL/GenBank/DDBJ whole genome shotgun (WGS) entry which is preliminary data.</text>
</comment>
<dbReference type="SUPFAM" id="SSF52172">
    <property type="entry name" value="CheY-like"/>
    <property type="match status" value="1"/>
</dbReference>
<feature type="modified residue" description="4-aspartylphosphate" evidence="1">
    <location>
        <position position="56"/>
    </location>
</feature>
<dbReference type="InterPro" id="IPR001789">
    <property type="entry name" value="Sig_transdc_resp-reg_receiver"/>
</dbReference>
<gene>
    <name evidence="3" type="ORF">GCM10011516_22070</name>
</gene>
<accession>A0A8H9KTX6</accession>
<dbReference type="RefSeq" id="WP_094257359.1">
    <property type="nucleotide sequence ID" value="NZ_BMKM01000005.1"/>
</dbReference>
<dbReference type="InterPro" id="IPR007492">
    <property type="entry name" value="LytTR_DNA-bd_dom"/>
</dbReference>
<keyword evidence="3" id="KW-0238">DNA-binding</keyword>
<protein>
    <submittedName>
        <fullName evidence="3">DNA-binding response regulator</fullName>
    </submittedName>
</protein>
<reference evidence="3" key="1">
    <citation type="journal article" date="2014" name="Int. J. Syst. Evol. Microbiol.">
        <title>Complete genome sequence of Corynebacterium casei LMG S-19264T (=DSM 44701T), isolated from a smear-ripened cheese.</title>
        <authorList>
            <consortium name="US DOE Joint Genome Institute (JGI-PGF)"/>
            <person name="Walter F."/>
            <person name="Albersmeier A."/>
            <person name="Kalinowski J."/>
            <person name="Ruckert C."/>
        </authorList>
    </citation>
    <scope>NUCLEOTIDE SEQUENCE</scope>
    <source>
        <strain evidence="3">CGMCC 1.15966</strain>
    </source>
</reference>
<dbReference type="Pfam" id="PF04397">
    <property type="entry name" value="LytTR"/>
    <property type="match status" value="1"/>
</dbReference>
<dbReference type="EMBL" id="BMKM01000005">
    <property type="protein sequence ID" value="GGE24002.1"/>
    <property type="molecule type" value="Genomic_DNA"/>
</dbReference>
<proteinExistence type="predicted"/>
<organism evidence="3 4">
    <name type="scientific">Sphingobacterium cellulitidis</name>
    <dbReference type="NCBI Taxonomy" id="1768011"/>
    <lineage>
        <taxon>Bacteria</taxon>
        <taxon>Pseudomonadati</taxon>
        <taxon>Bacteroidota</taxon>
        <taxon>Sphingobacteriia</taxon>
        <taxon>Sphingobacteriales</taxon>
        <taxon>Sphingobacteriaceae</taxon>
        <taxon>Sphingobacterium</taxon>
    </lineage>
</organism>
<evidence type="ECO:0000313" key="3">
    <source>
        <dbReference type="EMBL" id="GGE24002.1"/>
    </source>
</evidence>
<dbReference type="Pfam" id="PF00072">
    <property type="entry name" value="Response_reg"/>
    <property type="match status" value="1"/>
</dbReference>
<evidence type="ECO:0000256" key="1">
    <source>
        <dbReference type="PROSITE-ProRule" id="PRU00169"/>
    </source>
</evidence>
<evidence type="ECO:0000313" key="4">
    <source>
        <dbReference type="Proteomes" id="UP000614460"/>
    </source>
</evidence>
<dbReference type="GO" id="GO:0003677">
    <property type="term" value="F:DNA binding"/>
    <property type="evidence" value="ECO:0007669"/>
    <property type="project" value="UniProtKB-KW"/>
</dbReference>
<evidence type="ECO:0000259" key="2">
    <source>
        <dbReference type="PROSITE" id="PS50110"/>
    </source>
</evidence>
<dbReference type="SMART" id="SM00850">
    <property type="entry name" value="LytTR"/>
    <property type="match status" value="1"/>
</dbReference>
<dbReference type="PANTHER" id="PTHR45526">
    <property type="entry name" value="TRANSCRIPTIONAL REGULATORY PROTEIN DPIA"/>
    <property type="match status" value="1"/>
</dbReference>
<dbReference type="Gene3D" id="2.40.50.1020">
    <property type="entry name" value="LytTr DNA-binding domain"/>
    <property type="match status" value="1"/>
</dbReference>
<feature type="domain" description="Response regulatory" evidence="2">
    <location>
        <begin position="5"/>
        <end position="117"/>
    </location>
</feature>
<dbReference type="InterPro" id="IPR051271">
    <property type="entry name" value="2C-system_Tx_regulators"/>
</dbReference>
<dbReference type="SMART" id="SM00448">
    <property type="entry name" value="REC"/>
    <property type="match status" value="1"/>
</dbReference>
<keyword evidence="4" id="KW-1185">Reference proteome</keyword>
<dbReference type="GO" id="GO:0000156">
    <property type="term" value="F:phosphorelay response regulator activity"/>
    <property type="evidence" value="ECO:0007669"/>
    <property type="project" value="TreeGrafter"/>
</dbReference>
<dbReference type="Gene3D" id="3.40.50.2300">
    <property type="match status" value="1"/>
</dbReference>
<reference evidence="3" key="2">
    <citation type="submission" date="2020-09" db="EMBL/GenBank/DDBJ databases">
        <authorList>
            <person name="Sun Q."/>
            <person name="Zhou Y."/>
        </authorList>
    </citation>
    <scope>NUCLEOTIDE SEQUENCE</scope>
    <source>
        <strain evidence="3">CGMCC 1.15966</strain>
    </source>
</reference>
<dbReference type="PANTHER" id="PTHR45526:SF1">
    <property type="entry name" value="TRANSCRIPTIONAL REGULATORY PROTEIN DCUR-RELATED"/>
    <property type="match status" value="1"/>
</dbReference>
<sequence length="248" mass="29324">MKQWSVIIVDDQQACIDHLLKWLKMIPNVKILETFTEPIRALTFLRFNKVDLVILDVQMEEMNGLDFISALPKMKTKIILYTAFAEFEDKGYQRHVVDVLLKPVSYTRLLVALGRFDTEMQITSPELNDRDSLDHYDAYFNIKGPIRYMRKLVRFKDIFYISASNRYVLIYTNLTNDPLVSNSSFQEIKNMLPRNWFIQCAKGFIFNSIYFNSYKKHMIKLNHVKNEIPVGDLNVFTDFRDFIQHNVV</sequence>
<keyword evidence="1" id="KW-0597">Phosphoprotein</keyword>
<dbReference type="Proteomes" id="UP000614460">
    <property type="component" value="Unassembled WGS sequence"/>
</dbReference>
<name>A0A8H9KTX6_9SPHI</name>